<evidence type="ECO:0000256" key="10">
    <source>
        <dbReference type="SAM" id="MobiDB-lite"/>
    </source>
</evidence>
<comment type="similarity">
    <text evidence="2">Belongs to the shugoshin family.</text>
</comment>
<feature type="region of interest" description="Disordered" evidence="10">
    <location>
        <begin position="174"/>
        <end position="630"/>
    </location>
</feature>
<evidence type="ECO:0000313" key="13">
    <source>
        <dbReference type="EMBL" id="KAF4123754.1"/>
    </source>
</evidence>
<evidence type="ECO:0000256" key="6">
    <source>
        <dbReference type="ARBA" id="ARBA00023054"/>
    </source>
</evidence>
<dbReference type="GO" id="GO:0045132">
    <property type="term" value="P:meiotic chromosome segregation"/>
    <property type="evidence" value="ECO:0007669"/>
    <property type="project" value="InterPro"/>
</dbReference>
<feature type="coiled-coil region" evidence="9">
    <location>
        <begin position="14"/>
        <end position="59"/>
    </location>
</feature>
<evidence type="ECO:0000256" key="8">
    <source>
        <dbReference type="ARBA" id="ARBA00023328"/>
    </source>
</evidence>
<feature type="compositionally biased region" description="Polar residues" evidence="10">
    <location>
        <begin position="340"/>
        <end position="356"/>
    </location>
</feature>
<keyword evidence="5" id="KW-0159">Chromosome partition</keyword>
<comment type="caution">
    <text evidence="13">The sequence shown here is derived from an EMBL/GenBank/DDBJ whole genome shotgun (WGS) entry which is preliminary data.</text>
</comment>
<evidence type="ECO:0000256" key="9">
    <source>
        <dbReference type="SAM" id="Coils"/>
    </source>
</evidence>
<feature type="compositionally biased region" description="Polar residues" evidence="10">
    <location>
        <begin position="489"/>
        <end position="508"/>
    </location>
</feature>
<evidence type="ECO:0000256" key="7">
    <source>
        <dbReference type="ARBA" id="ARBA00023306"/>
    </source>
</evidence>
<feature type="compositionally biased region" description="Polar residues" evidence="10">
    <location>
        <begin position="594"/>
        <end position="604"/>
    </location>
</feature>
<dbReference type="GeneID" id="55972680"/>
<feature type="compositionally biased region" description="Polar residues" evidence="10">
    <location>
        <begin position="113"/>
        <end position="132"/>
    </location>
</feature>
<dbReference type="Pfam" id="PF07557">
    <property type="entry name" value="Shugoshin_C"/>
    <property type="match status" value="1"/>
</dbReference>
<gene>
    <name evidence="13" type="ORF">GMORB2_6455</name>
</gene>
<dbReference type="Pfam" id="PF07558">
    <property type="entry name" value="Shugoshin_N"/>
    <property type="match status" value="1"/>
</dbReference>
<feature type="compositionally biased region" description="Basic and acidic residues" evidence="10">
    <location>
        <begin position="316"/>
        <end position="337"/>
    </location>
</feature>
<keyword evidence="14" id="KW-1185">Reference proteome</keyword>
<dbReference type="Proteomes" id="UP000749293">
    <property type="component" value="Unassembled WGS sequence"/>
</dbReference>
<dbReference type="InterPro" id="IPR011515">
    <property type="entry name" value="Shugoshin_C"/>
</dbReference>
<feature type="region of interest" description="Disordered" evidence="10">
    <location>
        <begin position="101"/>
        <end position="135"/>
    </location>
</feature>
<evidence type="ECO:0000259" key="12">
    <source>
        <dbReference type="Pfam" id="PF07558"/>
    </source>
</evidence>
<protein>
    <submittedName>
        <fullName evidence="13">Shugoshin C terminus</fullName>
    </submittedName>
</protein>
<feature type="compositionally biased region" description="Low complexity" evidence="10">
    <location>
        <begin position="406"/>
        <end position="415"/>
    </location>
</feature>
<dbReference type="GO" id="GO:0005634">
    <property type="term" value="C:nucleus"/>
    <property type="evidence" value="ECO:0007669"/>
    <property type="project" value="InterPro"/>
</dbReference>
<dbReference type="EMBL" id="JAANYQ010000006">
    <property type="protein sequence ID" value="KAF4123754.1"/>
    <property type="molecule type" value="Genomic_DNA"/>
</dbReference>
<feature type="domain" description="Shugoshin C-terminal" evidence="11">
    <location>
        <begin position="454"/>
        <end position="477"/>
    </location>
</feature>
<feature type="compositionally biased region" description="Polar residues" evidence="10">
    <location>
        <begin position="559"/>
        <end position="569"/>
    </location>
</feature>
<dbReference type="RefSeq" id="XP_035322406.1">
    <property type="nucleotide sequence ID" value="XM_035468425.1"/>
</dbReference>
<dbReference type="OrthoDB" id="5394106at2759"/>
<organism evidence="13 14">
    <name type="scientific">Geosmithia morbida</name>
    <dbReference type="NCBI Taxonomy" id="1094350"/>
    <lineage>
        <taxon>Eukaryota</taxon>
        <taxon>Fungi</taxon>
        <taxon>Dikarya</taxon>
        <taxon>Ascomycota</taxon>
        <taxon>Pezizomycotina</taxon>
        <taxon>Sordariomycetes</taxon>
        <taxon>Hypocreomycetidae</taxon>
        <taxon>Hypocreales</taxon>
        <taxon>Bionectriaceae</taxon>
        <taxon>Geosmithia</taxon>
    </lineage>
</organism>
<feature type="compositionally biased region" description="Basic and acidic residues" evidence="10">
    <location>
        <begin position="470"/>
        <end position="483"/>
    </location>
</feature>
<evidence type="ECO:0000256" key="3">
    <source>
        <dbReference type="ARBA" id="ARBA00022454"/>
    </source>
</evidence>
<evidence type="ECO:0000256" key="4">
    <source>
        <dbReference type="ARBA" id="ARBA00022618"/>
    </source>
</evidence>
<evidence type="ECO:0000259" key="11">
    <source>
        <dbReference type="Pfam" id="PF07557"/>
    </source>
</evidence>
<evidence type="ECO:0000256" key="5">
    <source>
        <dbReference type="ARBA" id="ARBA00022829"/>
    </source>
</evidence>
<proteinExistence type="inferred from homology"/>
<evidence type="ECO:0000256" key="2">
    <source>
        <dbReference type="ARBA" id="ARBA00010845"/>
    </source>
</evidence>
<dbReference type="GO" id="GO:0051301">
    <property type="term" value="P:cell division"/>
    <property type="evidence" value="ECO:0007669"/>
    <property type="project" value="UniProtKB-KW"/>
</dbReference>
<accession>A0A9P5D6Q4</accession>
<keyword evidence="4" id="KW-0132">Cell division</keyword>
<keyword evidence="7" id="KW-0131">Cell cycle</keyword>
<evidence type="ECO:0000313" key="14">
    <source>
        <dbReference type="Proteomes" id="UP000749293"/>
    </source>
</evidence>
<evidence type="ECO:0000256" key="1">
    <source>
        <dbReference type="ARBA" id="ARBA00004584"/>
    </source>
</evidence>
<feature type="compositionally biased region" description="Low complexity" evidence="10">
    <location>
        <begin position="509"/>
        <end position="526"/>
    </location>
</feature>
<dbReference type="AlphaFoldDB" id="A0A9P5D6Q4"/>
<comment type="subcellular location">
    <subcellularLocation>
        <location evidence="1">Chromosome</location>
        <location evidence="1">Centromere</location>
    </subcellularLocation>
</comment>
<keyword evidence="6 9" id="KW-0175">Coiled coil</keyword>
<sequence>MARLNEPPVSTDSLETLRRKLLRQNRDLAKLNNVRALRIRELENECACMLSENIQLRGRVIDLEKQVDDNESRRIADHALAIKSQLESQLSQWGELIAGLGLEPPSKRRPSGIQKTSQRPISFNNNRPSPSQRRLRDVARDIEDLGSISEHKSFSRQSLNPEQILALRSEADYDDDAELGPPPMSQFIEEDPIKVDSPPASLAKQFEPGPRERMDPPEALPSPRADNQIETSPSPQKRRTDILSRPIKNTPKLQNTPDSVEPELLKPSGTDMTIMSPTKAGVKRKFTARGDATNTKPAHKVSNENQPPQLAPGKSSVREQAEGRTLKELSSMRKGERPAISTNRKPLSARSTNDDVSSPKKARMTSTDEVASAKAEVTQTKLAQKARGKAAAPKVVDIVPEPAPAPTTSASVPTPLAESDLVCPNPPQSAHPAEEASRGDTPPPADISSQGETSRGSRRSRGVVSYAEPNLRDKMRRPTKDLVDAVTGSRRSSQFDLTTLDSANSKRQSGSSSGAAEAPSGPEPGSIPASPLAKKGSQTDVEATAMQKRKRPCPALADSSFQDESTESVGLSDVDLYEFKTSPQVGKGRRKATGRQSKSSSRRFSTALEGDDGVVPTSQPSSSRRRSMVV</sequence>
<keyword evidence="3" id="KW-0158">Chromosome</keyword>
<dbReference type="GO" id="GO:0000779">
    <property type="term" value="C:condensed chromosome, centromeric region"/>
    <property type="evidence" value="ECO:0007669"/>
    <property type="project" value="UniProtKB-ARBA"/>
</dbReference>
<keyword evidence="8" id="KW-0137">Centromere</keyword>
<feature type="domain" description="Shugoshin N-terminal coiled-coil" evidence="12">
    <location>
        <begin position="17"/>
        <end position="61"/>
    </location>
</feature>
<name>A0A9P5D6Q4_9HYPO</name>
<dbReference type="InterPro" id="IPR011516">
    <property type="entry name" value="Shugoshin_N"/>
</dbReference>
<reference evidence="13" key="1">
    <citation type="submission" date="2020-03" db="EMBL/GenBank/DDBJ databases">
        <title>Site-based positive gene gene selection in Geosmithia morbida across the United States reveals a broad range of putative effectors and factors for local host and environmental adapation.</title>
        <authorList>
            <person name="Onufrak A."/>
            <person name="Murdoch R.W."/>
            <person name="Gazis R."/>
            <person name="Huff M."/>
            <person name="Staton M."/>
            <person name="Klingeman W."/>
            <person name="Hadziabdic D."/>
        </authorList>
    </citation>
    <scope>NUCLEOTIDE SEQUENCE</scope>
    <source>
        <strain evidence="13">1262</strain>
    </source>
</reference>